<keyword evidence="5" id="KW-0484">Methanogenesis</keyword>
<accession>A0ABY6HSB2</accession>
<proteinExistence type="inferred from homology"/>
<evidence type="ECO:0000256" key="1">
    <source>
        <dbReference type="ARBA" id="ARBA00004808"/>
    </source>
</evidence>
<dbReference type="InterPro" id="IPR017896">
    <property type="entry name" value="4Fe4S_Fe-S-bd"/>
</dbReference>
<keyword evidence="11" id="KW-1185">Reference proteome</keyword>
<evidence type="ECO:0000259" key="9">
    <source>
        <dbReference type="PROSITE" id="PS51379"/>
    </source>
</evidence>
<dbReference type="NCBIfam" id="TIGR03290">
    <property type="entry name" value="CoB_CoM_SS_C"/>
    <property type="match status" value="1"/>
</dbReference>
<keyword evidence="4" id="KW-0479">Metal-binding</keyword>
<evidence type="ECO:0000256" key="2">
    <source>
        <dbReference type="ARBA" id="ARBA00007097"/>
    </source>
</evidence>
<feature type="domain" description="4Fe-4S ferredoxin-type" evidence="9">
    <location>
        <begin position="20"/>
        <end position="51"/>
    </location>
</feature>
<evidence type="ECO:0000256" key="5">
    <source>
        <dbReference type="ARBA" id="ARBA00022994"/>
    </source>
</evidence>
<dbReference type="EMBL" id="CP104013">
    <property type="protein sequence ID" value="UYP45747.1"/>
    <property type="molecule type" value="Genomic_DNA"/>
</dbReference>
<dbReference type="InterPro" id="IPR009051">
    <property type="entry name" value="Helical_ferredxn"/>
</dbReference>
<dbReference type="EC" id="1.8.98.5" evidence="10"/>
<evidence type="ECO:0000313" key="11">
    <source>
        <dbReference type="Proteomes" id="UP001208689"/>
    </source>
</evidence>
<dbReference type="InterPro" id="IPR051460">
    <property type="entry name" value="HdrC_iron-sulfur_subunit"/>
</dbReference>
<organism evidence="10 11">
    <name type="scientific">Candidatus Lokiarchaeum ossiferum</name>
    <dbReference type="NCBI Taxonomy" id="2951803"/>
    <lineage>
        <taxon>Archaea</taxon>
        <taxon>Promethearchaeati</taxon>
        <taxon>Promethearchaeota</taxon>
        <taxon>Promethearchaeia</taxon>
        <taxon>Promethearchaeales</taxon>
        <taxon>Promethearchaeaceae</taxon>
        <taxon>Candidatus Lokiarchaeum</taxon>
    </lineage>
</organism>
<name>A0ABY6HSB2_9ARCH</name>
<protein>
    <submittedName>
        <fullName evidence="10">H(2)/formate:CoB-CoM heterodisulfide,ferredoxin reductase subunit C1</fullName>
        <ecNumber evidence="10">1.8.98.5</ecNumber>
    </submittedName>
</protein>
<dbReference type="Proteomes" id="UP001208689">
    <property type="component" value="Chromosome"/>
</dbReference>
<evidence type="ECO:0000256" key="8">
    <source>
        <dbReference type="ARBA" id="ARBA00023014"/>
    </source>
</evidence>
<comment type="similarity">
    <text evidence="2">Belongs to the HdrC family.</text>
</comment>
<keyword evidence="6 10" id="KW-0560">Oxidoreductase</keyword>
<dbReference type="PANTHER" id="PTHR43255">
    <property type="entry name" value="IRON-SULFUR-BINDING OXIDOREDUCTASE FADF-RELATED-RELATED"/>
    <property type="match status" value="1"/>
</dbReference>
<keyword evidence="8" id="KW-0411">Iron-sulfur</keyword>
<gene>
    <name evidence="10" type="ORF">NEF87_002032</name>
</gene>
<evidence type="ECO:0000256" key="6">
    <source>
        <dbReference type="ARBA" id="ARBA00023002"/>
    </source>
</evidence>
<evidence type="ECO:0000313" key="10">
    <source>
        <dbReference type="EMBL" id="UYP45747.1"/>
    </source>
</evidence>
<sequence length="176" mass="19828">MSRNKNLIQFNPDILTELSIEESHSKIRACIQCGECSAGCPSGNWTAMKTRKIMRQALVGLESVLSSNDIWLCSTCFNCYERCPRTIPVTEIILKLRNMAVREGHIPDPLKGVIKNLVQHGHAVPLGGELSTWAKLRIKMDLPPLPPTVHSYPEAMDELYTLINKIKFNGRIPYQL</sequence>
<dbReference type="PROSITE" id="PS00198">
    <property type="entry name" value="4FE4S_FER_1"/>
    <property type="match status" value="2"/>
</dbReference>
<dbReference type="InterPro" id="IPR017900">
    <property type="entry name" value="4Fe4S_Fe_S_CS"/>
</dbReference>
<dbReference type="InterPro" id="IPR017680">
    <property type="entry name" value="CoB/CoM_hetero-S_Rdtase_csu"/>
</dbReference>
<evidence type="ECO:0000256" key="3">
    <source>
        <dbReference type="ARBA" id="ARBA00022485"/>
    </source>
</evidence>
<dbReference type="Pfam" id="PF13534">
    <property type="entry name" value="Fer4_17"/>
    <property type="match status" value="1"/>
</dbReference>
<dbReference type="PROSITE" id="PS51379">
    <property type="entry name" value="4FE4S_FER_2"/>
    <property type="match status" value="1"/>
</dbReference>
<keyword evidence="7" id="KW-0408">Iron</keyword>
<comment type="pathway">
    <text evidence="1">Cofactor metabolism; coenzyme M-coenzyme B heterodisulfide reduction; coenzyme B and coenzyme M from coenzyme M-coenzyme B heterodisulfide: step 1/1.</text>
</comment>
<evidence type="ECO:0000256" key="4">
    <source>
        <dbReference type="ARBA" id="ARBA00022723"/>
    </source>
</evidence>
<dbReference type="PANTHER" id="PTHR43255:SF1">
    <property type="entry name" value="IRON-SULFUR-BINDING OXIDOREDUCTASE FADF-RELATED"/>
    <property type="match status" value="1"/>
</dbReference>
<evidence type="ECO:0000256" key="7">
    <source>
        <dbReference type="ARBA" id="ARBA00023004"/>
    </source>
</evidence>
<dbReference type="Gene3D" id="1.10.1060.10">
    <property type="entry name" value="Alpha-helical ferredoxin"/>
    <property type="match status" value="1"/>
</dbReference>
<dbReference type="SUPFAM" id="SSF46548">
    <property type="entry name" value="alpha-helical ferredoxin"/>
    <property type="match status" value="1"/>
</dbReference>
<dbReference type="GO" id="GO:0016491">
    <property type="term" value="F:oxidoreductase activity"/>
    <property type="evidence" value="ECO:0007669"/>
    <property type="project" value="UniProtKB-KW"/>
</dbReference>
<reference evidence="10" key="1">
    <citation type="submission" date="2022-09" db="EMBL/GenBank/DDBJ databases">
        <title>Actin cytoskeleton and complex cell architecture in an #Asgard archaeon.</title>
        <authorList>
            <person name="Ponce Toledo R.I."/>
            <person name="Schleper C."/>
            <person name="Rodrigues Oliveira T."/>
            <person name="Wollweber F."/>
            <person name="Xu J."/>
            <person name="Rittmann S."/>
            <person name="Klingl A."/>
            <person name="Pilhofer M."/>
        </authorList>
    </citation>
    <scope>NUCLEOTIDE SEQUENCE</scope>
    <source>
        <strain evidence="10">B-35</strain>
    </source>
</reference>
<keyword evidence="3" id="KW-0004">4Fe-4S</keyword>